<dbReference type="Gene3D" id="3.30.420.10">
    <property type="entry name" value="Ribonuclease H-like superfamily/Ribonuclease H"/>
    <property type="match status" value="1"/>
</dbReference>
<feature type="domain" description="DUF6729" evidence="2">
    <location>
        <begin position="195"/>
        <end position="352"/>
    </location>
</feature>
<dbReference type="InterPro" id="IPR036397">
    <property type="entry name" value="RNaseH_sf"/>
</dbReference>
<keyword evidence="4" id="KW-1185">Reference proteome</keyword>
<dbReference type="InterPro" id="IPR046616">
    <property type="entry name" value="DUF6729"/>
</dbReference>
<sequence length="680" mass="76190">MSEKNTRGRPLGVPNKPGHSAGGARPNAGRKPSQSATSSNKNSGGIPTSLPNVRKDTRGVFPIFNMARKSQDTSSTQDNSTANPEAGGSNINEFDPQRPFSFLPESTFSESLHSASTDDQETSGKSPEDDIPADDSEGIITTYLHSVKDRLSKSLTGDVMPFCYRENSFWVRKPDPIFAMRNAAKTDEGLNPTPLYLPDVFTWLPHTIDRRPLTCQNKNCNRYQDPEKRLKDKGWPDTPIARKVIGLECNYYIMTKRFHCAKDASGGCGRSWMLYHPDILKQLEPALADRFPAFLTHRSAIDKTLLALIRAGIVHHISSSAWEEILQELHVREHDIRELWYLQSIQHERMLDAKWQRPVKQYRPFSAFNTKSQYAGYSPSKKFITNVYLDFMENIRVCLDQCVSALPGLILQWDHSFKVPLYMMHLNGIKIFVALFTVLNEFGQVRYQAFVPTKSLVHIRAGMEAITKSLQDHGHPQPILGFTDNVGADIRTFMECTPSLGKSVKLVDPAGLFSHLPQMELPPNVSPILCKTTYEIETACHGILELLDTEYNVTSTINLGFDMEWEYSTGIGGTGSKKTAIIQLALPYSVYLLRVYSLEKLPGPLETVLRSKRIIKIGRNIGADFSKLVQDFRGFVLPNKTGNQYEGIIELGSLAKQKQITSNANTSLSTLVAAVFQKNL</sequence>
<dbReference type="InterPro" id="IPR052408">
    <property type="entry name" value="Exonuclease_MUT-7-like"/>
</dbReference>
<dbReference type="InterPro" id="IPR012337">
    <property type="entry name" value="RNaseH-like_sf"/>
</dbReference>
<feature type="region of interest" description="Disordered" evidence="1">
    <location>
        <begin position="1"/>
        <end position="135"/>
    </location>
</feature>
<proteinExistence type="predicted"/>
<comment type="caution">
    <text evidence="3">The sequence shown here is derived from an EMBL/GenBank/DDBJ whole genome shotgun (WGS) entry which is preliminary data.</text>
</comment>
<evidence type="ECO:0000313" key="4">
    <source>
        <dbReference type="Proteomes" id="UP000559256"/>
    </source>
</evidence>
<dbReference type="SUPFAM" id="SSF53098">
    <property type="entry name" value="Ribonuclease H-like"/>
    <property type="match status" value="1"/>
</dbReference>
<reference evidence="3 4" key="1">
    <citation type="journal article" date="2020" name="ISME J.">
        <title>Uncovering the hidden diversity of litter-decomposition mechanisms in mushroom-forming fungi.</title>
        <authorList>
            <person name="Floudas D."/>
            <person name="Bentzer J."/>
            <person name="Ahren D."/>
            <person name="Johansson T."/>
            <person name="Persson P."/>
            <person name="Tunlid A."/>
        </authorList>
    </citation>
    <scope>NUCLEOTIDE SEQUENCE [LARGE SCALE GENOMIC DNA]</scope>
    <source>
        <strain evidence="3 4">CBS 291.85</strain>
    </source>
</reference>
<protein>
    <recommendedName>
        <fullName evidence="2">DUF6729 domain-containing protein</fullName>
    </recommendedName>
</protein>
<feature type="compositionally biased region" description="Low complexity" evidence="1">
    <location>
        <begin position="72"/>
        <end position="81"/>
    </location>
</feature>
<dbReference type="Proteomes" id="UP000559256">
    <property type="component" value="Unassembled WGS sequence"/>
</dbReference>
<accession>A0A8H5CQ04</accession>
<dbReference type="GO" id="GO:0003676">
    <property type="term" value="F:nucleic acid binding"/>
    <property type="evidence" value="ECO:0007669"/>
    <property type="project" value="InterPro"/>
</dbReference>
<feature type="compositionally biased region" description="Polar residues" evidence="1">
    <location>
        <begin position="104"/>
        <end position="117"/>
    </location>
</feature>
<dbReference type="PANTHER" id="PTHR47765">
    <property type="entry name" value="3'-5' EXONUCLEASE DOMAIN-CONTAINING PROTEIN"/>
    <property type="match status" value="1"/>
</dbReference>
<dbReference type="AlphaFoldDB" id="A0A8H5CQ04"/>
<dbReference type="EMBL" id="JAACJM010000117">
    <property type="protein sequence ID" value="KAF5344903.1"/>
    <property type="molecule type" value="Genomic_DNA"/>
</dbReference>
<dbReference type="Pfam" id="PF20499">
    <property type="entry name" value="DUF6729"/>
    <property type="match status" value="1"/>
</dbReference>
<evidence type="ECO:0000259" key="2">
    <source>
        <dbReference type="Pfam" id="PF20499"/>
    </source>
</evidence>
<organism evidence="3 4">
    <name type="scientific">Tetrapyrgos nigripes</name>
    <dbReference type="NCBI Taxonomy" id="182062"/>
    <lineage>
        <taxon>Eukaryota</taxon>
        <taxon>Fungi</taxon>
        <taxon>Dikarya</taxon>
        <taxon>Basidiomycota</taxon>
        <taxon>Agaricomycotina</taxon>
        <taxon>Agaricomycetes</taxon>
        <taxon>Agaricomycetidae</taxon>
        <taxon>Agaricales</taxon>
        <taxon>Marasmiineae</taxon>
        <taxon>Marasmiaceae</taxon>
        <taxon>Tetrapyrgos</taxon>
    </lineage>
</organism>
<evidence type="ECO:0000313" key="3">
    <source>
        <dbReference type="EMBL" id="KAF5344903.1"/>
    </source>
</evidence>
<evidence type="ECO:0000256" key="1">
    <source>
        <dbReference type="SAM" id="MobiDB-lite"/>
    </source>
</evidence>
<name>A0A8H5CQ04_9AGAR</name>
<gene>
    <name evidence="3" type="ORF">D9758_011549</name>
</gene>
<dbReference type="OrthoDB" id="3267843at2759"/>
<dbReference type="PANTHER" id="PTHR47765:SF2">
    <property type="entry name" value="EXONUCLEASE MUT-7 HOMOLOG"/>
    <property type="match status" value="1"/>
</dbReference>
<feature type="compositionally biased region" description="Polar residues" evidence="1">
    <location>
        <begin position="32"/>
        <end position="51"/>
    </location>
</feature>